<dbReference type="AlphaFoldDB" id="A0A1M7K4F2"/>
<gene>
    <name evidence="1" type="ORF">SAMN05444398_12437</name>
</gene>
<organism evidence="1 2">
    <name type="scientific">Roseovarius pacificus</name>
    <dbReference type="NCBI Taxonomy" id="337701"/>
    <lineage>
        <taxon>Bacteria</taxon>
        <taxon>Pseudomonadati</taxon>
        <taxon>Pseudomonadota</taxon>
        <taxon>Alphaproteobacteria</taxon>
        <taxon>Rhodobacterales</taxon>
        <taxon>Roseobacteraceae</taxon>
        <taxon>Roseovarius</taxon>
    </lineage>
</organism>
<reference evidence="1 2" key="1">
    <citation type="submission" date="2016-11" db="EMBL/GenBank/DDBJ databases">
        <authorList>
            <person name="Jaros S."/>
            <person name="Januszkiewicz K."/>
            <person name="Wedrychowicz H."/>
        </authorList>
    </citation>
    <scope>NUCLEOTIDE SEQUENCE [LARGE SCALE GENOMIC DNA]</scope>
    <source>
        <strain evidence="1 2">DSM 29589</strain>
    </source>
</reference>
<evidence type="ECO:0000313" key="2">
    <source>
        <dbReference type="Proteomes" id="UP000183974"/>
    </source>
</evidence>
<dbReference type="STRING" id="337701.SAMN05444398_12437"/>
<feature type="non-terminal residue" evidence="1">
    <location>
        <position position="57"/>
    </location>
</feature>
<accession>A0A1M7K4F2</accession>
<name>A0A1M7K4F2_9RHOB</name>
<dbReference type="EMBL" id="FRBR01000024">
    <property type="protein sequence ID" value="SHM60074.1"/>
    <property type="molecule type" value="Genomic_DNA"/>
</dbReference>
<sequence length="57" mass="6196">MYGYPHSFFGTLPRPARDGLPCSLPSRRSLSGDFVFLSQDDSVAFAAEACIDVLRSA</sequence>
<proteinExistence type="predicted"/>
<keyword evidence="2" id="KW-1185">Reference proteome</keyword>
<dbReference type="Proteomes" id="UP000183974">
    <property type="component" value="Unassembled WGS sequence"/>
</dbReference>
<evidence type="ECO:0000313" key="1">
    <source>
        <dbReference type="EMBL" id="SHM60074.1"/>
    </source>
</evidence>
<protein>
    <submittedName>
        <fullName evidence="1">Uncharacterized protein</fullName>
    </submittedName>
</protein>